<dbReference type="InterPro" id="IPR036390">
    <property type="entry name" value="WH_DNA-bd_sf"/>
</dbReference>
<dbReference type="GO" id="GO:0005829">
    <property type="term" value="C:cytosol"/>
    <property type="evidence" value="ECO:0007669"/>
    <property type="project" value="TreeGrafter"/>
</dbReference>
<dbReference type="PROSITE" id="PS00519">
    <property type="entry name" value="HTH_ASNC_1"/>
    <property type="match status" value="1"/>
</dbReference>
<comment type="caution">
    <text evidence="5">The sequence shown here is derived from an EMBL/GenBank/DDBJ whole genome shotgun (WGS) entry which is preliminary data.</text>
</comment>
<keyword evidence="1" id="KW-0805">Transcription regulation</keyword>
<dbReference type="Pfam" id="PF01037">
    <property type="entry name" value="AsnC_trans_reg"/>
    <property type="match status" value="1"/>
</dbReference>
<dbReference type="InterPro" id="IPR019887">
    <property type="entry name" value="Tscrpt_reg_AsnC/Lrp_C"/>
</dbReference>
<evidence type="ECO:0000256" key="2">
    <source>
        <dbReference type="ARBA" id="ARBA00023125"/>
    </source>
</evidence>
<evidence type="ECO:0000256" key="3">
    <source>
        <dbReference type="ARBA" id="ARBA00023163"/>
    </source>
</evidence>
<reference evidence="6 8" key="2">
    <citation type="submission" date="2024-07" db="EMBL/GenBank/DDBJ databases">
        <title>Genomic Encyclopedia of Type Strains, Phase V (KMG-V): Genome sequencing to study the core and pangenomes of soil and plant-associated prokaryotes.</title>
        <authorList>
            <person name="Whitman W."/>
        </authorList>
    </citation>
    <scope>NUCLEOTIDE SEQUENCE [LARGE SCALE GENOMIC DNA]</scope>
    <source>
        <strain evidence="6 8">USDA 415</strain>
    </source>
</reference>
<proteinExistence type="predicted"/>
<reference evidence="5" key="1">
    <citation type="submission" date="2021-02" db="EMBL/GenBank/DDBJ databases">
        <title>Genomic Encyclopedia of Type Strains, Phase IV (KMG-V): Genome sequencing to study the core and pangenomes of soil and plant-associated prokaryotes.</title>
        <authorList>
            <person name="Whitman W."/>
        </authorList>
    </citation>
    <scope>NUCLEOTIDE SEQUENCE</scope>
    <source>
        <strain evidence="5">USDA 406</strain>
    </source>
</reference>
<evidence type="ECO:0000313" key="7">
    <source>
        <dbReference type="Proteomes" id="UP000673383"/>
    </source>
</evidence>
<dbReference type="EMBL" id="JBGBZA010000002">
    <property type="protein sequence ID" value="MEY9321466.1"/>
    <property type="molecule type" value="Genomic_DNA"/>
</dbReference>
<dbReference type="GO" id="GO:0006355">
    <property type="term" value="P:regulation of DNA-templated transcription"/>
    <property type="evidence" value="ECO:0007669"/>
    <property type="project" value="UniProtKB-ARBA"/>
</dbReference>
<dbReference type="AlphaFoldDB" id="A0A8I2C588"/>
<dbReference type="Proteomes" id="UP001565471">
    <property type="component" value="Unassembled WGS sequence"/>
</dbReference>
<dbReference type="InterPro" id="IPR011991">
    <property type="entry name" value="ArsR-like_HTH"/>
</dbReference>
<dbReference type="InterPro" id="IPR011008">
    <property type="entry name" value="Dimeric_a/b-barrel"/>
</dbReference>
<dbReference type="InterPro" id="IPR036388">
    <property type="entry name" value="WH-like_DNA-bd_sf"/>
</dbReference>
<dbReference type="Gene3D" id="1.10.10.10">
    <property type="entry name" value="Winged helix-like DNA-binding domain superfamily/Winged helix DNA-binding domain"/>
    <property type="match status" value="1"/>
</dbReference>
<dbReference type="GO" id="GO:0043565">
    <property type="term" value="F:sequence-specific DNA binding"/>
    <property type="evidence" value="ECO:0007669"/>
    <property type="project" value="InterPro"/>
</dbReference>
<evidence type="ECO:0000313" key="8">
    <source>
        <dbReference type="Proteomes" id="UP001565471"/>
    </source>
</evidence>
<keyword evidence="3" id="KW-0804">Transcription</keyword>
<dbReference type="InterPro" id="IPR019885">
    <property type="entry name" value="Tscrpt_reg_HTH_AsnC-type_CS"/>
</dbReference>
<dbReference type="SMART" id="SM00344">
    <property type="entry name" value="HTH_ASNC"/>
    <property type="match status" value="1"/>
</dbReference>
<dbReference type="SUPFAM" id="SSF46785">
    <property type="entry name" value="Winged helix' DNA-binding domain"/>
    <property type="match status" value="1"/>
</dbReference>
<dbReference type="Proteomes" id="UP000673383">
    <property type="component" value="Unassembled WGS sequence"/>
</dbReference>
<dbReference type="RefSeq" id="WP_240536792.1">
    <property type="nucleotide sequence ID" value="NZ_BJNL01000059.1"/>
</dbReference>
<dbReference type="PROSITE" id="PS50956">
    <property type="entry name" value="HTH_ASNC_2"/>
    <property type="match status" value="1"/>
</dbReference>
<keyword evidence="8" id="KW-1185">Reference proteome</keyword>
<evidence type="ECO:0000256" key="1">
    <source>
        <dbReference type="ARBA" id="ARBA00023015"/>
    </source>
</evidence>
<feature type="domain" description="HTH asnC-type" evidence="4">
    <location>
        <begin position="13"/>
        <end position="74"/>
    </location>
</feature>
<dbReference type="CDD" id="cd00090">
    <property type="entry name" value="HTH_ARSR"/>
    <property type="match status" value="1"/>
</dbReference>
<dbReference type="PRINTS" id="PR00033">
    <property type="entry name" value="HTHASNC"/>
</dbReference>
<dbReference type="PANTHER" id="PTHR30154:SF34">
    <property type="entry name" value="TRANSCRIPTIONAL REGULATOR AZLB"/>
    <property type="match status" value="1"/>
</dbReference>
<dbReference type="SUPFAM" id="SSF54909">
    <property type="entry name" value="Dimeric alpha+beta barrel"/>
    <property type="match status" value="1"/>
</dbReference>
<evidence type="ECO:0000313" key="6">
    <source>
        <dbReference type="EMBL" id="MEY9321466.1"/>
    </source>
</evidence>
<name>A0A8I2C588_BRAEL</name>
<dbReference type="InterPro" id="IPR000485">
    <property type="entry name" value="AsnC-type_HTH_dom"/>
</dbReference>
<evidence type="ECO:0000259" key="4">
    <source>
        <dbReference type="PROSITE" id="PS50956"/>
    </source>
</evidence>
<dbReference type="InterPro" id="IPR019888">
    <property type="entry name" value="Tscrpt_reg_AsnC-like"/>
</dbReference>
<dbReference type="GeneID" id="92950771"/>
<accession>A0A8I2C588</accession>
<sequence>MENTKEMGTAIVIDEIDRKILDVLQVEGRITNLELAERIGLSSAPCMRRVRTLEEAGVINRYVALVDPTRVGLGFDVIVEVRLKQQNRESFARFERKVIDLPEVVECCMIAGDWDYSLRIVSTDLARYQSFILDRLMHPDTDIASYRTTIILRKVKSTTKIDSSLFGEG</sequence>
<dbReference type="GO" id="GO:0043200">
    <property type="term" value="P:response to amino acid"/>
    <property type="evidence" value="ECO:0007669"/>
    <property type="project" value="TreeGrafter"/>
</dbReference>
<dbReference type="Pfam" id="PF13412">
    <property type="entry name" value="HTH_24"/>
    <property type="match status" value="1"/>
</dbReference>
<evidence type="ECO:0000313" key="5">
    <source>
        <dbReference type="EMBL" id="MBP1293106.1"/>
    </source>
</evidence>
<dbReference type="Gene3D" id="3.30.70.920">
    <property type="match status" value="1"/>
</dbReference>
<organism evidence="5 7">
    <name type="scientific">Bradyrhizobium elkanii</name>
    <dbReference type="NCBI Taxonomy" id="29448"/>
    <lineage>
        <taxon>Bacteria</taxon>
        <taxon>Pseudomonadati</taxon>
        <taxon>Pseudomonadota</taxon>
        <taxon>Alphaproteobacteria</taxon>
        <taxon>Hyphomicrobiales</taxon>
        <taxon>Nitrobacteraceae</taxon>
        <taxon>Bradyrhizobium</taxon>
    </lineage>
</organism>
<protein>
    <submittedName>
        <fullName evidence="5">DNA-binding Lrp family transcriptional regulator</fullName>
    </submittedName>
    <submittedName>
        <fullName evidence="6">Lrp/AsnC family leucine-responsive transcriptional regulator</fullName>
    </submittedName>
</protein>
<dbReference type="PANTHER" id="PTHR30154">
    <property type="entry name" value="LEUCINE-RESPONSIVE REGULATORY PROTEIN"/>
    <property type="match status" value="1"/>
</dbReference>
<gene>
    <name evidence="6" type="ORF">ABIF29_008265</name>
    <name evidence="5" type="ORF">JOH49_002859</name>
</gene>
<dbReference type="EMBL" id="JAFICZ010000001">
    <property type="protein sequence ID" value="MBP1293106.1"/>
    <property type="molecule type" value="Genomic_DNA"/>
</dbReference>
<keyword evidence="2 5" id="KW-0238">DNA-binding</keyword>